<dbReference type="InterPro" id="IPR051604">
    <property type="entry name" value="Ergot_Alk_Oxidoreductase"/>
</dbReference>
<keyword evidence="3" id="KW-1185">Reference proteome</keyword>
<gene>
    <name evidence="2" type="ORF">GCM10022226_27630</name>
</gene>
<organism evidence="2 3">
    <name type="scientific">Sphaerisporangium flaviroseum</name>
    <dbReference type="NCBI Taxonomy" id="509199"/>
    <lineage>
        <taxon>Bacteria</taxon>
        <taxon>Bacillati</taxon>
        <taxon>Actinomycetota</taxon>
        <taxon>Actinomycetes</taxon>
        <taxon>Streptosporangiales</taxon>
        <taxon>Streptosporangiaceae</taxon>
        <taxon>Sphaerisporangium</taxon>
    </lineage>
</organism>
<dbReference type="RefSeq" id="WP_344938617.1">
    <property type="nucleotide sequence ID" value="NZ_BAAAZR010000004.1"/>
</dbReference>
<dbReference type="PANTHER" id="PTHR43162">
    <property type="match status" value="1"/>
</dbReference>
<reference evidence="3" key="1">
    <citation type="journal article" date="2019" name="Int. J. Syst. Evol. Microbiol.">
        <title>The Global Catalogue of Microorganisms (GCM) 10K type strain sequencing project: providing services to taxonomists for standard genome sequencing and annotation.</title>
        <authorList>
            <consortium name="The Broad Institute Genomics Platform"/>
            <consortium name="The Broad Institute Genome Sequencing Center for Infectious Disease"/>
            <person name="Wu L."/>
            <person name="Ma J."/>
        </authorList>
    </citation>
    <scope>NUCLEOTIDE SEQUENCE [LARGE SCALE GENOMIC DNA]</scope>
    <source>
        <strain evidence="3">JCM 16908</strain>
    </source>
</reference>
<dbReference type="SUPFAM" id="SSF51735">
    <property type="entry name" value="NAD(P)-binding Rossmann-fold domains"/>
    <property type="match status" value="1"/>
</dbReference>
<dbReference type="EMBL" id="BAAAZR010000004">
    <property type="protein sequence ID" value="GAA3805999.1"/>
    <property type="molecule type" value="Genomic_DNA"/>
</dbReference>
<name>A0ABP7HWE6_9ACTN</name>
<sequence length="273" mass="28887">MTILVTGSRGAVATSLITLLRERGVDVRPASRMPADSSTVTCDLTDPATFAAALDGVTSVFLYATHDHAHAFAKEATAAGVEHVVLLSSSSVLSPSAADDPLAASHLHVEEALTSAPFRTTLLRPGSFAGNAKSWSWPIRAGRPVNLPYPGAHTDPIHEADIAEAALAVLTDPALGGRPYHLTGPQSLTFAEQLNILARATGLAITVNTVTREEWKAEMADHIPARFADGLLDWWQSCDGVPAKLTRAVEELTGHPARTFATWATDHATDFTG</sequence>
<dbReference type="PANTHER" id="PTHR43162:SF1">
    <property type="entry name" value="PRESTALK A DIFFERENTIATION PROTEIN A"/>
    <property type="match status" value="1"/>
</dbReference>
<dbReference type="Pfam" id="PF13460">
    <property type="entry name" value="NAD_binding_10"/>
    <property type="match status" value="1"/>
</dbReference>
<dbReference type="InterPro" id="IPR016040">
    <property type="entry name" value="NAD(P)-bd_dom"/>
</dbReference>
<accession>A0ABP7HWE6</accession>
<evidence type="ECO:0000313" key="3">
    <source>
        <dbReference type="Proteomes" id="UP001500888"/>
    </source>
</evidence>
<feature type="domain" description="NAD(P)-binding" evidence="1">
    <location>
        <begin position="7"/>
        <end position="173"/>
    </location>
</feature>
<dbReference type="Proteomes" id="UP001500888">
    <property type="component" value="Unassembled WGS sequence"/>
</dbReference>
<comment type="caution">
    <text evidence="2">The sequence shown here is derived from an EMBL/GenBank/DDBJ whole genome shotgun (WGS) entry which is preliminary data.</text>
</comment>
<evidence type="ECO:0000313" key="2">
    <source>
        <dbReference type="EMBL" id="GAA3805999.1"/>
    </source>
</evidence>
<dbReference type="InterPro" id="IPR036291">
    <property type="entry name" value="NAD(P)-bd_dom_sf"/>
</dbReference>
<protein>
    <submittedName>
        <fullName evidence="2">NAD(P)H-binding protein</fullName>
    </submittedName>
</protein>
<proteinExistence type="predicted"/>
<dbReference type="Gene3D" id="3.40.50.720">
    <property type="entry name" value="NAD(P)-binding Rossmann-like Domain"/>
    <property type="match status" value="1"/>
</dbReference>
<evidence type="ECO:0000259" key="1">
    <source>
        <dbReference type="Pfam" id="PF13460"/>
    </source>
</evidence>